<dbReference type="OrthoDB" id="165386at2"/>
<keyword evidence="2" id="KW-0732">Signal</keyword>
<evidence type="ECO:0008006" key="5">
    <source>
        <dbReference type="Google" id="ProtNLM"/>
    </source>
</evidence>
<sequence length="109" mass="11328">MSHAVSPARRRVVLVAVITILALTLSSCAAQADPAAQAPGPDAAGFWLGVWQGIIVPVAWVVSLFNQKVGIYEVHNNGGWYDFGFVIGIGIGAGIGRGLGWAGGKRRSS</sequence>
<accession>A0A542Z9M8</accession>
<feature type="chain" id="PRO_5022025921" description="Lipoprotein" evidence="2">
    <location>
        <begin position="33"/>
        <end position="109"/>
    </location>
</feature>
<evidence type="ECO:0000256" key="2">
    <source>
        <dbReference type="SAM" id="SignalP"/>
    </source>
</evidence>
<keyword evidence="1" id="KW-1133">Transmembrane helix</keyword>
<keyword evidence="1" id="KW-0812">Transmembrane</keyword>
<keyword evidence="4" id="KW-1185">Reference proteome</keyword>
<feature type="transmembrane region" description="Helical" evidence="1">
    <location>
        <begin position="46"/>
        <end position="66"/>
    </location>
</feature>
<gene>
    <name evidence="3" type="ORF">FB474_3821</name>
</gene>
<evidence type="ECO:0000313" key="4">
    <source>
        <dbReference type="Proteomes" id="UP000319514"/>
    </source>
</evidence>
<dbReference type="PROSITE" id="PS51318">
    <property type="entry name" value="TAT"/>
    <property type="match status" value="1"/>
</dbReference>
<dbReference type="RefSeq" id="WP_141790387.1">
    <property type="nucleotide sequence ID" value="NZ_BAAAKX010000010.1"/>
</dbReference>
<evidence type="ECO:0000313" key="3">
    <source>
        <dbReference type="EMBL" id="TQL57049.1"/>
    </source>
</evidence>
<evidence type="ECO:0000256" key="1">
    <source>
        <dbReference type="SAM" id="Phobius"/>
    </source>
</evidence>
<comment type="caution">
    <text evidence="3">The sequence shown here is derived from an EMBL/GenBank/DDBJ whole genome shotgun (WGS) entry which is preliminary data.</text>
</comment>
<proteinExistence type="predicted"/>
<dbReference type="AlphaFoldDB" id="A0A542Z9M8"/>
<organism evidence="3 4">
    <name type="scientific">Oryzihumus leptocrescens</name>
    <dbReference type="NCBI Taxonomy" id="297536"/>
    <lineage>
        <taxon>Bacteria</taxon>
        <taxon>Bacillati</taxon>
        <taxon>Actinomycetota</taxon>
        <taxon>Actinomycetes</taxon>
        <taxon>Micrococcales</taxon>
        <taxon>Intrasporangiaceae</taxon>
        <taxon>Oryzihumus</taxon>
    </lineage>
</organism>
<protein>
    <recommendedName>
        <fullName evidence="5">Lipoprotein</fullName>
    </recommendedName>
</protein>
<dbReference type="Proteomes" id="UP000319514">
    <property type="component" value="Unassembled WGS sequence"/>
</dbReference>
<dbReference type="InterPro" id="IPR006311">
    <property type="entry name" value="TAT_signal"/>
</dbReference>
<reference evidence="3 4" key="1">
    <citation type="submission" date="2019-06" db="EMBL/GenBank/DDBJ databases">
        <title>Sequencing the genomes of 1000 actinobacteria strains.</title>
        <authorList>
            <person name="Klenk H.-P."/>
        </authorList>
    </citation>
    <scope>NUCLEOTIDE SEQUENCE [LARGE SCALE GENOMIC DNA]</scope>
    <source>
        <strain evidence="3 4">DSM 18082</strain>
    </source>
</reference>
<keyword evidence="1" id="KW-0472">Membrane</keyword>
<feature type="signal peptide" evidence="2">
    <location>
        <begin position="1"/>
        <end position="32"/>
    </location>
</feature>
<name>A0A542Z9M8_9MICO</name>
<dbReference type="EMBL" id="VFOQ01000002">
    <property type="protein sequence ID" value="TQL57049.1"/>
    <property type="molecule type" value="Genomic_DNA"/>
</dbReference>
<feature type="transmembrane region" description="Helical" evidence="1">
    <location>
        <begin position="78"/>
        <end position="99"/>
    </location>
</feature>